<dbReference type="EMBL" id="JAROYP010000036">
    <property type="protein sequence ID" value="MDH5164535.1"/>
    <property type="molecule type" value="Genomic_DNA"/>
</dbReference>
<name>A0AAW6T404_9BACI</name>
<reference evidence="1" key="1">
    <citation type="submission" date="2023-03" db="EMBL/GenBank/DDBJ databases">
        <title>Bacterial isolates from washroom surfaces on a university campus.</title>
        <authorList>
            <person name="Holman D.B."/>
            <person name="Gzyl K.E."/>
            <person name="Taheri A.E."/>
        </authorList>
    </citation>
    <scope>NUCLEOTIDE SEQUENCE</scope>
    <source>
        <strain evidence="1">RD03</strain>
    </source>
</reference>
<evidence type="ECO:0000313" key="1">
    <source>
        <dbReference type="EMBL" id="MDH5164535.1"/>
    </source>
</evidence>
<gene>
    <name evidence="1" type="ORF">P5X88_26795</name>
</gene>
<comment type="caution">
    <text evidence="1">The sequence shown here is derived from an EMBL/GenBank/DDBJ whole genome shotgun (WGS) entry which is preliminary data.</text>
</comment>
<organism evidence="1 2">
    <name type="scientific">Heyndrickxia oleronia</name>
    <dbReference type="NCBI Taxonomy" id="38875"/>
    <lineage>
        <taxon>Bacteria</taxon>
        <taxon>Bacillati</taxon>
        <taxon>Bacillota</taxon>
        <taxon>Bacilli</taxon>
        <taxon>Bacillales</taxon>
        <taxon>Bacillaceae</taxon>
        <taxon>Heyndrickxia</taxon>
    </lineage>
</organism>
<accession>A0AAW6T404</accession>
<dbReference type="AlphaFoldDB" id="A0AAW6T404"/>
<sequence>MELKLTGYPDIDSLLKSTYELLEQGKTLHKQIEQSVKFEPVKYKRAFIQ</sequence>
<evidence type="ECO:0000313" key="2">
    <source>
        <dbReference type="Proteomes" id="UP001159179"/>
    </source>
</evidence>
<protein>
    <submittedName>
        <fullName evidence="1">Uncharacterized protein</fullName>
    </submittedName>
</protein>
<proteinExistence type="predicted"/>
<dbReference type="Proteomes" id="UP001159179">
    <property type="component" value="Unassembled WGS sequence"/>
</dbReference>
<dbReference type="RefSeq" id="WP_280619233.1">
    <property type="nucleotide sequence ID" value="NZ_JAROYP010000036.1"/>
</dbReference>